<keyword evidence="2" id="KW-0067">ATP-binding</keyword>
<dbReference type="PROSITE" id="PS50011">
    <property type="entry name" value="PROTEIN_KINASE_DOM"/>
    <property type="match status" value="1"/>
</dbReference>
<dbReference type="GO" id="GO:0004672">
    <property type="term" value="F:protein kinase activity"/>
    <property type="evidence" value="ECO:0007669"/>
    <property type="project" value="InterPro"/>
</dbReference>
<feature type="domain" description="Protein kinase" evidence="4">
    <location>
        <begin position="79"/>
        <end position="275"/>
    </location>
</feature>
<evidence type="ECO:0000256" key="1">
    <source>
        <dbReference type="ARBA" id="ARBA00022741"/>
    </source>
</evidence>
<dbReference type="GO" id="GO:0005886">
    <property type="term" value="C:plasma membrane"/>
    <property type="evidence" value="ECO:0007669"/>
    <property type="project" value="TreeGrafter"/>
</dbReference>
<dbReference type="EMBL" id="CM010725">
    <property type="protein sequence ID" value="RZC82508.1"/>
    <property type="molecule type" value="Genomic_DNA"/>
</dbReference>
<dbReference type="PANTHER" id="PTHR27001">
    <property type="entry name" value="OS01G0253100 PROTEIN"/>
    <property type="match status" value="1"/>
</dbReference>
<name>A0A4Y7LD89_PAPSO</name>
<dbReference type="Gene3D" id="1.10.510.10">
    <property type="entry name" value="Transferase(Phosphotransferase) domain 1"/>
    <property type="match status" value="1"/>
</dbReference>
<dbReference type="Pfam" id="PF07714">
    <property type="entry name" value="PK_Tyr_Ser-Thr"/>
    <property type="match status" value="1"/>
</dbReference>
<reference evidence="5 6" key="1">
    <citation type="journal article" date="2018" name="Science">
        <title>The opium poppy genome and morphinan production.</title>
        <authorList>
            <person name="Guo L."/>
            <person name="Winzer T."/>
            <person name="Yang X."/>
            <person name="Li Y."/>
            <person name="Ning Z."/>
            <person name="He Z."/>
            <person name="Teodor R."/>
            <person name="Lu Y."/>
            <person name="Bowser T.A."/>
            <person name="Graham I.A."/>
            <person name="Ye K."/>
        </authorList>
    </citation>
    <scope>NUCLEOTIDE SEQUENCE [LARGE SCALE GENOMIC DNA]</scope>
    <source>
        <strain evidence="6">cv. HN1</strain>
        <tissue evidence="5">Leaves</tissue>
    </source>
</reference>
<dbReference type="GO" id="GO:0005524">
    <property type="term" value="F:ATP binding"/>
    <property type="evidence" value="ECO:0007669"/>
    <property type="project" value="UniProtKB-KW"/>
</dbReference>
<dbReference type="InterPro" id="IPR000719">
    <property type="entry name" value="Prot_kinase_dom"/>
</dbReference>
<evidence type="ECO:0000256" key="3">
    <source>
        <dbReference type="SAM" id="MobiDB-lite"/>
    </source>
</evidence>
<dbReference type="PANTHER" id="PTHR27001:SF237">
    <property type="entry name" value="OS03G0773300 PROTEIN"/>
    <property type="match status" value="1"/>
</dbReference>
<dbReference type="SUPFAM" id="SSF56112">
    <property type="entry name" value="Protein kinase-like (PK-like)"/>
    <property type="match status" value="1"/>
</dbReference>
<proteinExistence type="predicted"/>
<dbReference type="InterPro" id="IPR001245">
    <property type="entry name" value="Ser-Thr/Tyr_kinase_cat_dom"/>
</dbReference>
<dbReference type="InterPro" id="IPR011009">
    <property type="entry name" value="Kinase-like_dom_sf"/>
</dbReference>
<keyword evidence="1" id="KW-0547">Nucleotide-binding</keyword>
<dbReference type="Gramene" id="RZC82508">
    <property type="protein sequence ID" value="RZC82508"/>
    <property type="gene ID" value="C5167_045293"/>
</dbReference>
<organism evidence="5 6">
    <name type="scientific">Papaver somniferum</name>
    <name type="common">Opium poppy</name>
    <dbReference type="NCBI Taxonomy" id="3469"/>
    <lineage>
        <taxon>Eukaryota</taxon>
        <taxon>Viridiplantae</taxon>
        <taxon>Streptophyta</taxon>
        <taxon>Embryophyta</taxon>
        <taxon>Tracheophyta</taxon>
        <taxon>Spermatophyta</taxon>
        <taxon>Magnoliopsida</taxon>
        <taxon>Ranunculales</taxon>
        <taxon>Papaveraceae</taxon>
        <taxon>Papaveroideae</taxon>
        <taxon>Papaver</taxon>
    </lineage>
</organism>
<sequence length="275" mass="30789">MGLLQWICCCCSREPNVVNNYSVINPNPLLAQERNESSEERIEDVKECTTKQSLGKNTDSPQSGVGVEYNLEELETITRNFSQLLHTGHSGLFYQGIIGGEDIEAGNTQVVVKRITEGNYLEELSVFNQLTKSRFVVELIGYCSEGGYQYLVFQSMNSDLSRHFGSSTNYLDGRTCIMIARDLADGLTYLHNECAMAHRKMINYSGLRQGIVQKDISIAEVAHQLEELVQQLEESPSKAEEEVKVEAEAVGNLGVEEEEEKAVEMMELWETGGNE</sequence>
<accession>A0A4Y7LD89</accession>
<feature type="compositionally biased region" description="Polar residues" evidence="3">
    <location>
        <begin position="50"/>
        <end position="63"/>
    </location>
</feature>
<protein>
    <recommendedName>
        <fullName evidence="4">Protein kinase domain-containing protein</fullName>
    </recommendedName>
</protein>
<gene>
    <name evidence="5" type="ORF">C5167_045293</name>
</gene>
<dbReference type="Proteomes" id="UP000316621">
    <property type="component" value="Chromosome 11"/>
</dbReference>
<evidence type="ECO:0000256" key="2">
    <source>
        <dbReference type="ARBA" id="ARBA00022840"/>
    </source>
</evidence>
<evidence type="ECO:0000313" key="5">
    <source>
        <dbReference type="EMBL" id="RZC82508.1"/>
    </source>
</evidence>
<feature type="region of interest" description="Disordered" evidence="3">
    <location>
        <begin position="46"/>
        <end position="65"/>
    </location>
</feature>
<evidence type="ECO:0000313" key="6">
    <source>
        <dbReference type="Proteomes" id="UP000316621"/>
    </source>
</evidence>
<evidence type="ECO:0000259" key="4">
    <source>
        <dbReference type="PROSITE" id="PS50011"/>
    </source>
</evidence>
<keyword evidence="6" id="KW-1185">Reference proteome</keyword>
<dbReference type="AlphaFoldDB" id="A0A4Y7LD89"/>